<feature type="chain" id="PRO_5046214123" evidence="2">
    <location>
        <begin position="19"/>
        <end position="238"/>
    </location>
</feature>
<evidence type="ECO:0000313" key="3">
    <source>
        <dbReference type="Proteomes" id="UP000694888"/>
    </source>
</evidence>
<sequence length="238" mass="27058">MTSRQIVVTILLMACVLALHTEAKKKTLSQKLNKEVIGKAMTDLWHACLERTEMPQPWFNMCEKVKALRGVDSSNQKLLNIKQCQRRYMKTNSPNMREPSNEKKPSTEPDSNNLQWTDANYENPQKEMGGNKGQDMGTDEEQDISKRLGFNFKGIIPLNNMDEEEISDRMGFKERQTLPNNNMGLKDGQDISNKMGSSEEVQGTQNKIGSIEKGQDAQYGMGSIKEEEKDISNRMGFK</sequence>
<reference evidence="4" key="1">
    <citation type="submission" date="2025-08" db="UniProtKB">
        <authorList>
            <consortium name="RefSeq"/>
        </authorList>
    </citation>
    <scope>IDENTIFICATION</scope>
</reference>
<feature type="compositionally biased region" description="Polar residues" evidence="1">
    <location>
        <begin position="108"/>
        <end position="123"/>
    </location>
</feature>
<accession>A0ABM1VYC4</accession>
<feature type="non-terminal residue" evidence="4">
    <location>
        <position position="238"/>
    </location>
</feature>
<keyword evidence="2" id="KW-0732">Signal</keyword>
<dbReference type="RefSeq" id="XP_035827417.1">
    <property type="nucleotide sequence ID" value="XM_035971524.1"/>
</dbReference>
<dbReference type="GeneID" id="101857200"/>
<organism evidence="3 4">
    <name type="scientific">Aplysia californica</name>
    <name type="common">California sea hare</name>
    <dbReference type="NCBI Taxonomy" id="6500"/>
    <lineage>
        <taxon>Eukaryota</taxon>
        <taxon>Metazoa</taxon>
        <taxon>Spiralia</taxon>
        <taxon>Lophotrochozoa</taxon>
        <taxon>Mollusca</taxon>
        <taxon>Gastropoda</taxon>
        <taxon>Heterobranchia</taxon>
        <taxon>Euthyneura</taxon>
        <taxon>Tectipleura</taxon>
        <taxon>Aplysiida</taxon>
        <taxon>Aplysioidea</taxon>
        <taxon>Aplysiidae</taxon>
        <taxon>Aplysia</taxon>
    </lineage>
</organism>
<feature type="compositionally biased region" description="Polar residues" evidence="1">
    <location>
        <begin position="194"/>
        <end position="208"/>
    </location>
</feature>
<dbReference type="PROSITE" id="PS51257">
    <property type="entry name" value="PROKAR_LIPOPROTEIN"/>
    <property type="match status" value="1"/>
</dbReference>
<gene>
    <name evidence="4" type="primary">LOC101857200</name>
</gene>
<feature type="signal peptide" evidence="2">
    <location>
        <begin position="1"/>
        <end position="18"/>
    </location>
</feature>
<evidence type="ECO:0000256" key="2">
    <source>
        <dbReference type="SAM" id="SignalP"/>
    </source>
</evidence>
<feature type="region of interest" description="Disordered" evidence="1">
    <location>
        <begin position="85"/>
        <end position="140"/>
    </location>
</feature>
<feature type="region of interest" description="Disordered" evidence="1">
    <location>
        <begin position="194"/>
        <end position="238"/>
    </location>
</feature>
<name>A0ABM1VYC4_APLCA</name>
<keyword evidence="3" id="KW-1185">Reference proteome</keyword>
<protein>
    <submittedName>
        <fullName evidence="4">Uncharacterized protein LOC101857200</fullName>
    </submittedName>
</protein>
<dbReference type="Proteomes" id="UP000694888">
    <property type="component" value="Unplaced"/>
</dbReference>
<evidence type="ECO:0000256" key="1">
    <source>
        <dbReference type="SAM" id="MobiDB-lite"/>
    </source>
</evidence>
<proteinExistence type="predicted"/>
<evidence type="ECO:0000313" key="4">
    <source>
        <dbReference type="RefSeq" id="XP_035827417.1"/>
    </source>
</evidence>